<feature type="transmembrane region" description="Helical" evidence="10">
    <location>
        <begin position="151"/>
        <end position="170"/>
    </location>
</feature>
<evidence type="ECO:0000256" key="10">
    <source>
        <dbReference type="SAM" id="Phobius"/>
    </source>
</evidence>
<evidence type="ECO:0000256" key="2">
    <source>
        <dbReference type="ARBA" id="ARBA00022475"/>
    </source>
</evidence>
<evidence type="ECO:0000256" key="1">
    <source>
        <dbReference type="ARBA" id="ARBA00004651"/>
    </source>
</evidence>
<accession>A0A803TL73</accession>
<dbReference type="GO" id="GO:0007204">
    <property type="term" value="P:positive regulation of cytosolic calcium ion concentration"/>
    <property type="evidence" value="ECO:0000318"/>
    <property type="project" value="GO_Central"/>
</dbReference>
<dbReference type="Gene3D" id="1.20.1070.10">
    <property type="entry name" value="Rhodopsin 7-helix transmembrane proteins"/>
    <property type="match status" value="1"/>
</dbReference>
<feature type="transmembrane region" description="Helical" evidence="10">
    <location>
        <begin position="206"/>
        <end position="229"/>
    </location>
</feature>
<organism evidence="12 13">
    <name type="scientific">Anolis carolinensis</name>
    <name type="common">Green anole</name>
    <name type="synonym">American chameleon</name>
    <dbReference type="NCBI Taxonomy" id="28377"/>
    <lineage>
        <taxon>Eukaryota</taxon>
        <taxon>Metazoa</taxon>
        <taxon>Chordata</taxon>
        <taxon>Craniata</taxon>
        <taxon>Vertebrata</taxon>
        <taxon>Euteleostomi</taxon>
        <taxon>Lepidosauria</taxon>
        <taxon>Squamata</taxon>
        <taxon>Bifurcata</taxon>
        <taxon>Unidentata</taxon>
        <taxon>Episquamata</taxon>
        <taxon>Toxicofera</taxon>
        <taxon>Iguania</taxon>
        <taxon>Dactyloidae</taxon>
        <taxon>Anolis</taxon>
    </lineage>
</organism>
<dbReference type="PROSITE" id="PS00237">
    <property type="entry name" value="G_PROTEIN_RECEP_F1_1"/>
    <property type="match status" value="1"/>
</dbReference>
<dbReference type="GO" id="GO:0019957">
    <property type="term" value="F:C-C chemokine binding"/>
    <property type="evidence" value="ECO:0000318"/>
    <property type="project" value="GO_Central"/>
</dbReference>
<keyword evidence="7 9" id="KW-0675">Receptor</keyword>
<dbReference type="GO" id="GO:0019722">
    <property type="term" value="P:calcium-mediated signaling"/>
    <property type="evidence" value="ECO:0000318"/>
    <property type="project" value="GO_Central"/>
</dbReference>
<evidence type="ECO:0000313" key="13">
    <source>
        <dbReference type="Proteomes" id="UP000001646"/>
    </source>
</evidence>
<feature type="transmembrane region" description="Helical" evidence="10">
    <location>
        <begin position="282"/>
        <end position="308"/>
    </location>
</feature>
<keyword evidence="13" id="KW-1185">Reference proteome</keyword>
<reference evidence="12" key="1">
    <citation type="submission" date="2009-12" db="EMBL/GenBank/DDBJ databases">
        <title>The Genome Sequence of Anolis carolinensis (Green Anole Lizard).</title>
        <authorList>
            <consortium name="The Genome Sequencing Platform"/>
            <person name="Di Palma F."/>
            <person name="Alfoldi J."/>
            <person name="Heiman D."/>
            <person name="Young S."/>
            <person name="Grabherr M."/>
            <person name="Johnson J."/>
            <person name="Lander E.S."/>
            <person name="Lindblad-Toh K."/>
        </authorList>
    </citation>
    <scope>NUCLEOTIDE SEQUENCE [LARGE SCALE GENOMIC DNA]</scope>
    <source>
        <strain evidence="12">JBL SC #1</strain>
    </source>
</reference>
<dbReference type="KEGG" id="acs:100566266"/>
<dbReference type="GO" id="GO:0016493">
    <property type="term" value="F:C-C chemokine receptor activity"/>
    <property type="evidence" value="ECO:0000318"/>
    <property type="project" value="GO_Central"/>
</dbReference>
<comment type="subcellular location">
    <subcellularLocation>
        <location evidence="1">Cell membrane</location>
        <topology evidence="1">Multi-pass membrane protein</topology>
    </subcellularLocation>
</comment>
<dbReference type="Proteomes" id="UP000001646">
    <property type="component" value="Unplaced"/>
</dbReference>
<keyword evidence="2" id="KW-1003">Cell membrane</keyword>
<dbReference type="PRINTS" id="PR00237">
    <property type="entry name" value="GPCRRHODOPSN"/>
</dbReference>
<comment type="similarity">
    <text evidence="9">Belongs to the G-protein coupled receptor 1 family.</text>
</comment>
<evidence type="ECO:0000256" key="6">
    <source>
        <dbReference type="ARBA" id="ARBA00023136"/>
    </source>
</evidence>
<dbReference type="PRINTS" id="PR00657">
    <property type="entry name" value="CCCHEMOKINER"/>
</dbReference>
<evidence type="ECO:0000259" key="11">
    <source>
        <dbReference type="PROSITE" id="PS50262"/>
    </source>
</evidence>
<dbReference type="InterPro" id="IPR000276">
    <property type="entry name" value="GPCR_Rhodpsn"/>
</dbReference>
<evidence type="ECO:0000256" key="8">
    <source>
        <dbReference type="ARBA" id="ARBA00023224"/>
    </source>
</evidence>
<dbReference type="GO" id="GO:0009897">
    <property type="term" value="C:external side of plasma membrane"/>
    <property type="evidence" value="ECO:0000318"/>
    <property type="project" value="GO_Central"/>
</dbReference>
<feature type="transmembrane region" description="Helical" evidence="10">
    <location>
        <begin position="241"/>
        <end position="262"/>
    </location>
</feature>
<keyword evidence="6 10" id="KW-0472">Membrane</keyword>
<dbReference type="PANTHER" id="PTHR10489:SF947">
    <property type="entry name" value="C-X-C CHEMOKINE RECEPTOR TYPE 3-2"/>
    <property type="match status" value="1"/>
</dbReference>
<dbReference type="Ensembl" id="ENSACAT00000043650.1">
    <property type="protein sequence ID" value="ENSACAP00000035963.1"/>
    <property type="gene ID" value="ENSACAG00000041780.1"/>
</dbReference>
<keyword evidence="5 9" id="KW-0297">G-protein coupled receptor</keyword>
<evidence type="ECO:0000256" key="4">
    <source>
        <dbReference type="ARBA" id="ARBA00022989"/>
    </source>
</evidence>
<dbReference type="InterPro" id="IPR050119">
    <property type="entry name" value="CCR1-9-like"/>
</dbReference>
<dbReference type="AlphaFoldDB" id="A0A803TL73"/>
<dbReference type="InterPro" id="IPR000355">
    <property type="entry name" value="Chemokine_rcpt"/>
</dbReference>
<evidence type="ECO:0000256" key="3">
    <source>
        <dbReference type="ARBA" id="ARBA00022692"/>
    </source>
</evidence>
<dbReference type="Pfam" id="PF00001">
    <property type="entry name" value="7tm_1"/>
    <property type="match status" value="1"/>
</dbReference>
<feature type="domain" description="G-protein coupled receptors family 1 profile" evidence="11">
    <location>
        <begin position="57"/>
        <end position="305"/>
    </location>
</feature>
<evidence type="ECO:0000313" key="12">
    <source>
        <dbReference type="Ensembl" id="ENSACAP00000035963.1"/>
    </source>
</evidence>
<evidence type="ECO:0000256" key="5">
    <source>
        <dbReference type="ARBA" id="ARBA00023040"/>
    </source>
</evidence>
<dbReference type="GO" id="GO:0060326">
    <property type="term" value="P:cell chemotaxis"/>
    <property type="evidence" value="ECO:0000318"/>
    <property type="project" value="GO_Central"/>
</dbReference>
<dbReference type="CDD" id="cd14984">
    <property type="entry name" value="7tmA_Chemokine_R"/>
    <property type="match status" value="1"/>
</dbReference>
<dbReference type="OrthoDB" id="8576531at2759"/>
<dbReference type="GeneTree" id="ENSGT01050000244848"/>
<dbReference type="PANTHER" id="PTHR10489">
    <property type="entry name" value="CELL ADHESION MOLECULE"/>
    <property type="match status" value="1"/>
</dbReference>
<keyword evidence="4 10" id="KW-1133">Transmembrane helix</keyword>
<dbReference type="InParanoid" id="A0A803TL73"/>
<dbReference type="SUPFAM" id="SSF81321">
    <property type="entry name" value="Family A G protein-coupled receptor-like"/>
    <property type="match status" value="1"/>
</dbReference>
<evidence type="ECO:0000256" key="7">
    <source>
        <dbReference type="ARBA" id="ARBA00023170"/>
    </source>
</evidence>
<sequence>MTTTFSWGLDYINFEFPSDLPDINPGAFPCTQSEVGSFARSFGPAVFSVSFLLGLVGNGLVLAVLSSRRCPWLLADRFLFQLAVADLLLVLVLPFRATQFSQSWAFGEPFCKLVGALSAMSSYSTAFLLACVTLERYLAIVHSLQPRWTPHGALLASTLLWAASIALSVVELHFRTVSYVSQAGAVVCHLGFDARDANTWRLSLRLVSFLLGFLFPVAVMVYCYVRMLVKLRQLFFRVMALRLLSVILLLFVLCWGPFHGFVLVDSLQRLGHVGRDCAKEKILDFGLLFTESVGLVHSCLNPLVYAFVGAKFRKELSGLFRDWRQCRRQQQIAPSPVGSGRETEFSVAQMADYSVMM</sequence>
<evidence type="ECO:0000256" key="9">
    <source>
        <dbReference type="RuleBase" id="RU000688"/>
    </source>
</evidence>
<name>A0A803TL73_ANOCA</name>
<feature type="transmembrane region" description="Helical" evidence="10">
    <location>
        <begin position="45"/>
        <end position="66"/>
    </location>
</feature>
<feature type="transmembrane region" description="Helical" evidence="10">
    <location>
        <begin position="78"/>
        <end position="97"/>
    </location>
</feature>
<protein>
    <recommendedName>
        <fullName evidence="11">G-protein coupled receptors family 1 profile domain-containing protein</fullName>
    </recommendedName>
</protein>
<dbReference type="PROSITE" id="PS50262">
    <property type="entry name" value="G_PROTEIN_RECEP_F1_2"/>
    <property type="match status" value="1"/>
</dbReference>
<proteinExistence type="inferred from homology"/>
<dbReference type="InterPro" id="IPR017452">
    <property type="entry name" value="GPCR_Rhodpsn_7TM"/>
</dbReference>
<keyword evidence="3 9" id="KW-0812">Transmembrane</keyword>
<keyword evidence="8 9" id="KW-0807">Transducer</keyword>
<reference evidence="12" key="3">
    <citation type="submission" date="2025-09" db="UniProtKB">
        <authorList>
            <consortium name="Ensembl"/>
        </authorList>
    </citation>
    <scope>IDENTIFICATION</scope>
</reference>
<reference evidence="12" key="2">
    <citation type="submission" date="2025-08" db="UniProtKB">
        <authorList>
            <consortium name="Ensembl"/>
        </authorList>
    </citation>
    <scope>IDENTIFICATION</scope>
</reference>
<dbReference type="GO" id="GO:0006955">
    <property type="term" value="P:immune response"/>
    <property type="evidence" value="ECO:0000318"/>
    <property type="project" value="GO_Central"/>
</dbReference>
<feature type="transmembrane region" description="Helical" evidence="10">
    <location>
        <begin position="117"/>
        <end position="139"/>
    </location>
</feature>